<organism evidence="13 14">
    <name type="scientific">Diplocarpon rosae</name>
    <dbReference type="NCBI Taxonomy" id="946125"/>
    <lineage>
        <taxon>Eukaryota</taxon>
        <taxon>Fungi</taxon>
        <taxon>Dikarya</taxon>
        <taxon>Ascomycota</taxon>
        <taxon>Pezizomycotina</taxon>
        <taxon>Leotiomycetes</taxon>
        <taxon>Helotiales</taxon>
        <taxon>Drepanopezizaceae</taxon>
        <taxon>Diplocarpon</taxon>
    </lineage>
</organism>
<evidence type="ECO:0000256" key="4">
    <source>
        <dbReference type="ARBA" id="ARBA00022692"/>
    </source>
</evidence>
<dbReference type="InterPro" id="IPR013112">
    <property type="entry name" value="FAD-bd_8"/>
</dbReference>
<dbReference type="GO" id="GO:0000293">
    <property type="term" value="F:ferric-chelate reductase activity"/>
    <property type="evidence" value="ECO:0007669"/>
    <property type="project" value="UniProtKB-ARBA"/>
</dbReference>
<feature type="domain" description="FAD-binding FR-type" evidence="12">
    <location>
        <begin position="306"/>
        <end position="465"/>
    </location>
</feature>
<dbReference type="GO" id="GO:0006879">
    <property type="term" value="P:intracellular iron ion homeostasis"/>
    <property type="evidence" value="ECO:0007669"/>
    <property type="project" value="TreeGrafter"/>
</dbReference>
<dbReference type="Pfam" id="PF08030">
    <property type="entry name" value="NAD_binding_6"/>
    <property type="match status" value="1"/>
</dbReference>
<proteinExistence type="inferred from homology"/>
<evidence type="ECO:0000313" key="13">
    <source>
        <dbReference type="EMBL" id="KAK2625217.1"/>
    </source>
</evidence>
<evidence type="ECO:0000256" key="10">
    <source>
        <dbReference type="SAM" id="MobiDB-lite"/>
    </source>
</evidence>
<evidence type="ECO:0000256" key="1">
    <source>
        <dbReference type="ARBA" id="ARBA00004141"/>
    </source>
</evidence>
<evidence type="ECO:0000256" key="5">
    <source>
        <dbReference type="ARBA" id="ARBA00022982"/>
    </source>
</evidence>
<dbReference type="PANTHER" id="PTHR32361:SF3">
    <property type="entry name" value="REDUCTASE, PUTATIVE (AFU_ORTHOLOGUE AFUA_6G13750)-RELATED"/>
    <property type="match status" value="1"/>
</dbReference>
<dbReference type="Pfam" id="PF01794">
    <property type="entry name" value="Ferric_reduct"/>
    <property type="match status" value="1"/>
</dbReference>
<dbReference type="Proteomes" id="UP001285354">
    <property type="component" value="Unassembled WGS sequence"/>
</dbReference>
<name>A0AAD9WBB5_9HELO</name>
<evidence type="ECO:0000256" key="11">
    <source>
        <dbReference type="SAM" id="Phobius"/>
    </source>
</evidence>
<keyword evidence="9 11" id="KW-0472">Membrane</keyword>
<keyword evidence="7" id="KW-0560">Oxidoreductase</keyword>
<dbReference type="AlphaFoldDB" id="A0AAD9WBB5"/>
<sequence>MGHIQVHTDDSYYVPHWGYAKRTLPCTNDAGTCEYLDAIYWMHDVSMLYTFIMWAVIGGILAIAMLMRFVLPRPSGSRKGGELEKQQQQQQQQARGSSTSSAYYRAARGFQAAVRRYLLPERLVKVFGNVTSLQLLILAIILVYLLIFSLVGIVYKTWITPVKNTNLKNTRTGFGGFADRVGALAYALTPLTVALSTRESLLTLLTGIPYQSFNFLHRWTGRIILVQSIIHTFGWTLIEGNFYKPQPKIYADFIKQPYIIWGCIALLLVCFLAVFSLPIVVRYTGHEFFRKAHYVVAGIYLGACWAHWNQLACWMIASLGIFGIDRGVRLLRTGLIHVGYLDPSKGFGFHAAQSQVQYFDDEDGGVVRLDFEHNHESWGVGQHFFLTFPALTIWQSHPLTVAAVPPAHPALPHHTYIIRARRGETGRLKTLALSQTPSSISKDVNTLPASTPVILCGPYGKSLLAAPEATNILAIAGGTGVSLTLPLALAATSLPSAAAIDFVWVIRRASNTNWVADELAVLKRRAAQGNVDLRIHIYITQEALSQSSTDVSITAVPESARGQNDEDSKVHSLTSSSSLSGNEKLVCKGTYEQKSLPSGRPSLDHIVNSFLDARANSAYRTRVIASGPAGMGHDLRRAVAASNDAGKVWKDDRRWDVGLEWDDRMH</sequence>
<reference evidence="13" key="1">
    <citation type="submission" date="2023-06" db="EMBL/GenBank/DDBJ databases">
        <title>Draft genome of Marssonina rosae.</title>
        <authorList>
            <person name="Cheng Q."/>
        </authorList>
    </citation>
    <scope>NUCLEOTIDE SEQUENCE</scope>
    <source>
        <strain evidence="13">R4</strain>
    </source>
</reference>
<comment type="similarity">
    <text evidence="2">Belongs to the ferric reductase (FRE) family.</text>
</comment>
<dbReference type="PANTHER" id="PTHR32361">
    <property type="entry name" value="FERRIC/CUPRIC REDUCTASE TRANSMEMBRANE COMPONENT"/>
    <property type="match status" value="1"/>
</dbReference>
<feature type="region of interest" description="Disordered" evidence="10">
    <location>
        <begin position="558"/>
        <end position="580"/>
    </location>
</feature>
<dbReference type="GO" id="GO:0015677">
    <property type="term" value="P:copper ion import"/>
    <property type="evidence" value="ECO:0007669"/>
    <property type="project" value="TreeGrafter"/>
</dbReference>
<feature type="transmembrane region" description="Helical" evidence="11">
    <location>
        <begin position="258"/>
        <end position="280"/>
    </location>
</feature>
<evidence type="ECO:0000256" key="2">
    <source>
        <dbReference type="ARBA" id="ARBA00006278"/>
    </source>
</evidence>
<feature type="transmembrane region" description="Helical" evidence="11">
    <location>
        <begin position="292"/>
        <end position="308"/>
    </location>
</feature>
<dbReference type="InterPro" id="IPR013121">
    <property type="entry name" value="Fe_red_NAD-bd_6"/>
</dbReference>
<evidence type="ECO:0000313" key="14">
    <source>
        <dbReference type="Proteomes" id="UP001285354"/>
    </source>
</evidence>
<keyword evidence="4 11" id="KW-0812">Transmembrane</keyword>
<evidence type="ECO:0000259" key="12">
    <source>
        <dbReference type="PROSITE" id="PS51384"/>
    </source>
</evidence>
<dbReference type="GO" id="GO:0005886">
    <property type="term" value="C:plasma membrane"/>
    <property type="evidence" value="ECO:0007669"/>
    <property type="project" value="TreeGrafter"/>
</dbReference>
<feature type="compositionally biased region" description="Low complexity" evidence="10">
    <location>
        <begin position="86"/>
        <end position="100"/>
    </location>
</feature>
<dbReference type="InterPro" id="IPR017927">
    <property type="entry name" value="FAD-bd_FR_type"/>
</dbReference>
<accession>A0AAD9WBB5</accession>
<dbReference type="InterPro" id="IPR013130">
    <property type="entry name" value="Fe3_Rdtase_TM_dom"/>
</dbReference>
<keyword evidence="5" id="KW-0249">Electron transport</keyword>
<evidence type="ECO:0000256" key="6">
    <source>
        <dbReference type="ARBA" id="ARBA00022989"/>
    </source>
</evidence>
<keyword evidence="14" id="KW-1185">Reference proteome</keyword>
<dbReference type="Gene3D" id="3.40.50.80">
    <property type="entry name" value="Nucleotide-binding domain of ferredoxin-NADP reductase (FNR) module"/>
    <property type="match status" value="1"/>
</dbReference>
<dbReference type="EMBL" id="JAUBYV010000008">
    <property type="protein sequence ID" value="KAK2625217.1"/>
    <property type="molecule type" value="Genomic_DNA"/>
</dbReference>
<dbReference type="PROSITE" id="PS51384">
    <property type="entry name" value="FAD_FR"/>
    <property type="match status" value="1"/>
</dbReference>
<evidence type="ECO:0000256" key="9">
    <source>
        <dbReference type="ARBA" id="ARBA00023136"/>
    </source>
</evidence>
<keyword evidence="3" id="KW-0813">Transport</keyword>
<dbReference type="InterPro" id="IPR039261">
    <property type="entry name" value="FNR_nucleotide-bd"/>
</dbReference>
<feature type="transmembrane region" description="Helical" evidence="11">
    <location>
        <begin position="219"/>
        <end position="238"/>
    </location>
</feature>
<dbReference type="SUPFAM" id="SSF52343">
    <property type="entry name" value="Ferredoxin reductase-like, C-terminal NADP-linked domain"/>
    <property type="match status" value="1"/>
</dbReference>
<comment type="caution">
    <text evidence="13">The sequence shown here is derived from an EMBL/GenBank/DDBJ whole genome shotgun (WGS) entry which is preliminary data.</text>
</comment>
<evidence type="ECO:0000256" key="3">
    <source>
        <dbReference type="ARBA" id="ARBA00022448"/>
    </source>
</evidence>
<keyword evidence="6 11" id="KW-1133">Transmembrane helix</keyword>
<dbReference type="InterPro" id="IPR051410">
    <property type="entry name" value="Ferric/Cupric_Reductase"/>
</dbReference>
<dbReference type="SFLD" id="SFLDS00052">
    <property type="entry name" value="Ferric_Reductase_Domain"/>
    <property type="match status" value="1"/>
</dbReference>
<feature type="transmembrane region" description="Helical" evidence="11">
    <location>
        <begin position="51"/>
        <end position="71"/>
    </location>
</feature>
<dbReference type="GO" id="GO:0006826">
    <property type="term" value="P:iron ion transport"/>
    <property type="evidence" value="ECO:0007669"/>
    <property type="project" value="TreeGrafter"/>
</dbReference>
<gene>
    <name evidence="13" type="ORF">QTJ16_005586</name>
</gene>
<evidence type="ECO:0000256" key="7">
    <source>
        <dbReference type="ARBA" id="ARBA00023002"/>
    </source>
</evidence>
<dbReference type="Pfam" id="PF08022">
    <property type="entry name" value="FAD_binding_8"/>
    <property type="match status" value="1"/>
</dbReference>
<comment type="subcellular location">
    <subcellularLocation>
        <location evidence="1">Membrane</location>
        <topology evidence="1">Multi-pass membrane protein</topology>
    </subcellularLocation>
</comment>
<dbReference type="SFLD" id="SFLDG01168">
    <property type="entry name" value="Ferric_reductase_subgroup_(FRE"/>
    <property type="match status" value="1"/>
</dbReference>
<dbReference type="CDD" id="cd06186">
    <property type="entry name" value="NOX_Duox_like_FAD_NADP"/>
    <property type="match status" value="1"/>
</dbReference>
<evidence type="ECO:0000256" key="8">
    <source>
        <dbReference type="ARBA" id="ARBA00023065"/>
    </source>
</evidence>
<protein>
    <recommendedName>
        <fullName evidence="12">FAD-binding FR-type domain-containing protein</fullName>
    </recommendedName>
</protein>
<feature type="region of interest" description="Disordered" evidence="10">
    <location>
        <begin position="78"/>
        <end position="100"/>
    </location>
</feature>
<feature type="transmembrane region" description="Helical" evidence="11">
    <location>
        <begin position="135"/>
        <end position="155"/>
    </location>
</feature>
<keyword evidence="8" id="KW-0406">Ion transport</keyword>